<organism evidence="3 4">
    <name type="scientific">Cronartium quercuum f. sp. fusiforme G11</name>
    <dbReference type="NCBI Taxonomy" id="708437"/>
    <lineage>
        <taxon>Eukaryota</taxon>
        <taxon>Fungi</taxon>
        <taxon>Dikarya</taxon>
        <taxon>Basidiomycota</taxon>
        <taxon>Pucciniomycotina</taxon>
        <taxon>Pucciniomycetes</taxon>
        <taxon>Pucciniales</taxon>
        <taxon>Coleosporiaceae</taxon>
        <taxon>Cronartium</taxon>
    </lineage>
</organism>
<feature type="region of interest" description="Disordered" evidence="2">
    <location>
        <begin position="485"/>
        <end position="541"/>
    </location>
</feature>
<dbReference type="AlphaFoldDB" id="A0A9P6NCH1"/>
<evidence type="ECO:0000256" key="2">
    <source>
        <dbReference type="SAM" id="MobiDB-lite"/>
    </source>
</evidence>
<proteinExistence type="predicted"/>
<keyword evidence="4" id="KW-1185">Reference proteome</keyword>
<feature type="compositionally biased region" description="Low complexity" evidence="2">
    <location>
        <begin position="452"/>
        <end position="471"/>
    </location>
</feature>
<name>A0A9P6NCH1_9BASI</name>
<accession>A0A9P6NCH1</accession>
<dbReference type="OrthoDB" id="2450055at2759"/>
<comment type="caution">
    <text evidence="3">The sequence shown here is derived from an EMBL/GenBank/DDBJ whole genome shotgun (WGS) entry which is preliminary data.</text>
</comment>
<sequence length="701" mass="77280">MLKSMKCVESLLGALSQLNEVQQTLNKCQKKIMKGCKDLANILTDDTMSKENINENVLVNTLMCASCFFGSLHEVTTKTAKTTEKEYNNLEDAVLKAFNRIVKEERAHDERLDALEGKIQKANYTFDKHRKPAKRGMSHTDSQEGTVAADRYHASVASLGLDVTKSKLAHSSKMYSRRDSLCRILCRSVFQIAENEWRRSCEEVRRAGLVVGRMTMWANFCTHDGMPKKMPESILNEESAFGLRTQISRQNTPGLATTTFIPNQAEKLDDGQEKLYTTSGLGLVRSTSMTLGPRQNLDSMSPFIPSPALEGSFVSTGQQAVSSTQYLPEALDGALGRSPRLPVCDDAGSGLTFTVATAPLALRKTSHQSHQGASPKPEESKTTSALEGLSAYQDRFPSQLLRSLSAQDAPKFDFVNPMSADELATIKAHHRVVESHNATVELTRLLEHKIKSSSQSQKSSDQTQSLSTASTLAESSYVHQIPGNQNQAAETISNSQSSPVRSNLRINDPKEHSARQSVSGTSPYTKEPCRSRKDEESPSPLERQISIASLGSTSRNVANVKKVFLAQSKKNFEDTTSPSLSPSYATSSSAEQFPVHANSVAALASHFSALTDPYLRQFEPRPFTEVASIPRRVPSPIPIQRPRLYNHRSNTDVENPVMTPTYQVSSGFPSLIPNRSLTQPSPQHIKLYAQQTKVRENSQKS</sequence>
<feature type="region of interest" description="Disordered" evidence="2">
    <location>
        <begin position="363"/>
        <end position="385"/>
    </location>
</feature>
<feature type="region of interest" description="Disordered" evidence="2">
    <location>
        <begin position="451"/>
        <end position="471"/>
    </location>
</feature>
<keyword evidence="1" id="KW-0175">Coiled coil</keyword>
<evidence type="ECO:0000313" key="3">
    <source>
        <dbReference type="EMBL" id="KAG0143383.1"/>
    </source>
</evidence>
<evidence type="ECO:0000313" key="4">
    <source>
        <dbReference type="Proteomes" id="UP000886653"/>
    </source>
</evidence>
<gene>
    <name evidence="3" type="ORF">CROQUDRAFT_48855</name>
</gene>
<feature type="compositionally biased region" description="Basic and acidic residues" evidence="2">
    <location>
        <begin position="527"/>
        <end position="536"/>
    </location>
</feature>
<feature type="compositionally biased region" description="Polar residues" evidence="2">
    <location>
        <begin position="515"/>
        <end position="524"/>
    </location>
</feature>
<feature type="compositionally biased region" description="Polar residues" evidence="2">
    <location>
        <begin position="485"/>
        <end position="505"/>
    </location>
</feature>
<reference evidence="3" key="1">
    <citation type="submission" date="2013-11" db="EMBL/GenBank/DDBJ databases">
        <title>Genome sequence of the fusiform rust pathogen reveals effectors for host alternation and coevolution with pine.</title>
        <authorList>
            <consortium name="DOE Joint Genome Institute"/>
            <person name="Smith K."/>
            <person name="Pendleton A."/>
            <person name="Kubisiak T."/>
            <person name="Anderson C."/>
            <person name="Salamov A."/>
            <person name="Aerts A."/>
            <person name="Riley R."/>
            <person name="Clum A."/>
            <person name="Lindquist E."/>
            <person name="Ence D."/>
            <person name="Campbell M."/>
            <person name="Kronenberg Z."/>
            <person name="Feau N."/>
            <person name="Dhillon B."/>
            <person name="Hamelin R."/>
            <person name="Burleigh J."/>
            <person name="Smith J."/>
            <person name="Yandell M."/>
            <person name="Nelson C."/>
            <person name="Grigoriev I."/>
            <person name="Davis J."/>
        </authorList>
    </citation>
    <scope>NUCLEOTIDE SEQUENCE</scope>
    <source>
        <strain evidence="3">G11</strain>
    </source>
</reference>
<dbReference type="EMBL" id="MU167320">
    <property type="protein sequence ID" value="KAG0143383.1"/>
    <property type="molecule type" value="Genomic_DNA"/>
</dbReference>
<protein>
    <submittedName>
        <fullName evidence="3">Uncharacterized protein</fullName>
    </submittedName>
</protein>
<dbReference type="Proteomes" id="UP000886653">
    <property type="component" value="Unassembled WGS sequence"/>
</dbReference>
<feature type="coiled-coil region" evidence="1">
    <location>
        <begin position="73"/>
        <end position="100"/>
    </location>
</feature>
<evidence type="ECO:0000256" key="1">
    <source>
        <dbReference type="SAM" id="Coils"/>
    </source>
</evidence>